<sequence length="153" mass="16559">MSIGYDRRRPQSPNISGLQTTANQYVASGVFCTVKVGHTPRTRVAIFKSPVTSPITHRVIDYERMGWAAPPSTTPRQSLFRNSTLDCAPHPPPPRRPAAPPDAPQYNYAPDGVISPSRRNLPPAARGVSVDSAEAVRRGSPRKISSHHAEGAS</sequence>
<protein>
    <submittedName>
        <fullName evidence="2">Uncharacterized protein</fullName>
    </submittedName>
</protein>
<name>A0A4C1YJR7_EUMVA</name>
<proteinExistence type="predicted"/>
<keyword evidence="3" id="KW-1185">Reference proteome</keyword>
<reference evidence="2 3" key="1">
    <citation type="journal article" date="2019" name="Commun. Biol.">
        <title>The bagworm genome reveals a unique fibroin gene that provides high tensile strength.</title>
        <authorList>
            <person name="Kono N."/>
            <person name="Nakamura H."/>
            <person name="Ohtoshi R."/>
            <person name="Tomita M."/>
            <person name="Numata K."/>
            <person name="Arakawa K."/>
        </authorList>
    </citation>
    <scope>NUCLEOTIDE SEQUENCE [LARGE SCALE GENOMIC DNA]</scope>
</reference>
<gene>
    <name evidence="2" type="ORF">EVAR_48752_1</name>
</gene>
<accession>A0A4C1YJR7</accession>
<feature type="region of interest" description="Disordered" evidence="1">
    <location>
        <begin position="67"/>
        <end position="153"/>
    </location>
</feature>
<feature type="compositionally biased region" description="Polar residues" evidence="1">
    <location>
        <begin position="74"/>
        <end position="85"/>
    </location>
</feature>
<evidence type="ECO:0000256" key="1">
    <source>
        <dbReference type="SAM" id="MobiDB-lite"/>
    </source>
</evidence>
<feature type="compositionally biased region" description="Pro residues" evidence="1">
    <location>
        <begin position="89"/>
        <end position="103"/>
    </location>
</feature>
<dbReference type="AlphaFoldDB" id="A0A4C1YJR7"/>
<dbReference type="EMBL" id="BGZK01001234">
    <property type="protein sequence ID" value="GBP75072.1"/>
    <property type="molecule type" value="Genomic_DNA"/>
</dbReference>
<comment type="caution">
    <text evidence="2">The sequence shown here is derived from an EMBL/GenBank/DDBJ whole genome shotgun (WGS) entry which is preliminary data.</text>
</comment>
<evidence type="ECO:0000313" key="2">
    <source>
        <dbReference type="EMBL" id="GBP75072.1"/>
    </source>
</evidence>
<evidence type="ECO:0000313" key="3">
    <source>
        <dbReference type="Proteomes" id="UP000299102"/>
    </source>
</evidence>
<organism evidence="2 3">
    <name type="scientific">Eumeta variegata</name>
    <name type="common">Bagworm moth</name>
    <name type="synonym">Eumeta japonica</name>
    <dbReference type="NCBI Taxonomy" id="151549"/>
    <lineage>
        <taxon>Eukaryota</taxon>
        <taxon>Metazoa</taxon>
        <taxon>Ecdysozoa</taxon>
        <taxon>Arthropoda</taxon>
        <taxon>Hexapoda</taxon>
        <taxon>Insecta</taxon>
        <taxon>Pterygota</taxon>
        <taxon>Neoptera</taxon>
        <taxon>Endopterygota</taxon>
        <taxon>Lepidoptera</taxon>
        <taxon>Glossata</taxon>
        <taxon>Ditrysia</taxon>
        <taxon>Tineoidea</taxon>
        <taxon>Psychidae</taxon>
        <taxon>Oiketicinae</taxon>
        <taxon>Eumeta</taxon>
    </lineage>
</organism>
<dbReference type="Proteomes" id="UP000299102">
    <property type="component" value="Unassembled WGS sequence"/>
</dbReference>